<dbReference type="Pfam" id="PF00817">
    <property type="entry name" value="IMS"/>
    <property type="match status" value="1"/>
</dbReference>
<dbReference type="Gene3D" id="3.30.70.270">
    <property type="match status" value="1"/>
</dbReference>
<sequence length="179" mass="19451">MNFEPRRPVFSLVDANKFYCSCERIFRPELRGKPVVVLSNSDGCIVACTNEAKELGLKMGDPYFKIRAFLERNGVAAFSSNYTLYGELSHRMAMATASLVSAVEQYSIDDALGYVLSLNLYRRQLTVAQRALIAAELSSLRGSSTITVDLEKAAGQELCLCCGCSKEAGESGEGKNAGP</sequence>
<accession>A0A010SCN6</accession>
<dbReference type="InterPro" id="IPR001126">
    <property type="entry name" value="UmuC"/>
</dbReference>
<evidence type="ECO:0000313" key="3">
    <source>
        <dbReference type="EMBL" id="EXF91055.1"/>
    </source>
</evidence>
<dbReference type="PROSITE" id="PS50173">
    <property type="entry name" value="UMUC"/>
    <property type="match status" value="1"/>
</dbReference>
<dbReference type="Gene3D" id="3.40.1170.60">
    <property type="match status" value="1"/>
</dbReference>
<dbReference type="PANTHER" id="PTHR11076">
    <property type="entry name" value="DNA REPAIR POLYMERASE UMUC / TRANSFERASE FAMILY MEMBER"/>
    <property type="match status" value="1"/>
</dbReference>
<dbReference type="GO" id="GO:0042276">
    <property type="term" value="P:error-prone translesion synthesis"/>
    <property type="evidence" value="ECO:0007669"/>
    <property type="project" value="TreeGrafter"/>
</dbReference>
<proteinExistence type="inferred from homology"/>
<dbReference type="RefSeq" id="WP_011117434.1">
    <property type="nucleotide sequence ID" value="NZ_AFOY02000029.1"/>
</dbReference>
<comment type="similarity">
    <text evidence="1">Belongs to the DNA polymerase type-Y family.</text>
</comment>
<dbReference type="EMBL" id="AFOY02000029">
    <property type="protein sequence ID" value="EXF91055.1"/>
    <property type="molecule type" value="Genomic_DNA"/>
</dbReference>
<dbReference type="GO" id="GO:0003887">
    <property type="term" value="F:DNA-directed DNA polymerase activity"/>
    <property type="evidence" value="ECO:0007669"/>
    <property type="project" value="TreeGrafter"/>
</dbReference>
<dbReference type="HOGENOM" id="CLU_1502223_0_0_6"/>
<protein>
    <recommendedName>
        <fullName evidence="2">UmuC domain-containing protein</fullName>
    </recommendedName>
</protein>
<comment type="caution">
    <text evidence="3">The sequence shown here is derived from an EMBL/GenBank/DDBJ whole genome shotgun (WGS) entry which is preliminary data.</text>
</comment>
<dbReference type="InterPro" id="IPR050116">
    <property type="entry name" value="DNA_polymerase-Y"/>
</dbReference>
<feature type="domain" description="UmuC" evidence="2">
    <location>
        <begin position="10"/>
        <end position="112"/>
    </location>
</feature>
<evidence type="ECO:0000256" key="1">
    <source>
        <dbReference type="ARBA" id="ARBA00010945"/>
    </source>
</evidence>
<dbReference type="PATRIC" id="fig|1042209.11.peg.103"/>
<reference evidence="3 4" key="1">
    <citation type="journal article" date="2011" name="J. Bacteriol.">
        <title>Draft genome sequence of the polycyclic aromatic hydrocarbon-degrading, genetically engineered bioluminescent bioreporter Pseudomonas fluorescens HK44.</title>
        <authorList>
            <person name="Chauhan A."/>
            <person name="Layton A.C."/>
            <person name="Williams D.E."/>
            <person name="Smartt A.E."/>
            <person name="Ripp S."/>
            <person name="Karpinets T.V."/>
            <person name="Brown S.D."/>
            <person name="Sayler G.S."/>
        </authorList>
    </citation>
    <scope>NUCLEOTIDE SEQUENCE [LARGE SCALE GENOMIC DNA]</scope>
    <source>
        <strain evidence="3 4">HK44</strain>
        <plasmid evidence="3">pUTK21</plasmid>
    </source>
</reference>
<dbReference type="InterPro" id="IPR043128">
    <property type="entry name" value="Rev_trsase/Diguanyl_cyclase"/>
</dbReference>
<dbReference type="Proteomes" id="UP000022611">
    <property type="component" value="Unassembled WGS sequence"/>
</dbReference>
<geneLocation type="plasmid" evidence="3">
    <name>pUTK21</name>
</geneLocation>
<name>A0A010SCN6_PSEFL</name>
<gene>
    <name evidence="3" type="ORF">HK44_029495</name>
</gene>
<dbReference type="PANTHER" id="PTHR11076:SF34">
    <property type="entry name" value="PROTEIN UMUC"/>
    <property type="match status" value="1"/>
</dbReference>
<evidence type="ECO:0000313" key="4">
    <source>
        <dbReference type="Proteomes" id="UP000022611"/>
    </source>
</evidence>
<evidence type="ECO:0000259" key="2">
    <source>
        <dbReference type="PROSITE" id="PS50173"/>
    </source>
</evidence>
<organism evidence="3 4">
    <name type="scientific">Pseudomonas fluorescens HK44</name>
    <dbReference type="NCBI Taxonomy" id="1042209"/>
    <lineage>
        <taxon>Bacteria</taxon>
        <taxon>Pseudomonadati</taxon>
        <taxon>Pseudomonadota</taxon>
        <taxon>Gammaproteobacteria</taxon>
        <taxon>Pseudomonadales</taxon>
        <taxon>Pseudomonadaceae</taxon>
        <taxon>Pseudomonas</taxon>
    </lineage>
</organism>
<dbReference type="SUPFAM" id="SSF56672">
    <property type="entry name" value="DNA/RNA polymerases"/>
    <property type="match status" value="1"/>
</dbReference>
<dbReference type="InterPro" id="IPR043502">
    <property type="entry name" value="DNA/RNA_pol_sf"/>
</dbReference>
<dbReference type="GO" id="GO:0006281">
    <property type="term" value="P:DNA repair"/>
    <property type="evidence" value="ECO:0007669"/>
    <property type="project" value="InterPro"/>
</dbReference>
<dbReference type="GO" id="GO:0005829">
    <property type="term" value="C:cytosol"/>
    <property type="evidence" value="ECO:0007669"/>
    <property type="project" value="TreeGrafter"/>
</dbReference>
<dbReference type="AlphaFoldDB" id="A0A010SCN6"/>
<dbReference type="GO" id="GO:0009432">
    <property type="term" value="P:SOS response"/>
    <property type="evidence" value="ECO:0007669"/>
    <property type="project" value="TreeGrafter"/>
</dbReference>
<keyword evidence="3" id="KW-0614">Plasmid</keyword>